<feature type="compositionally biased region" description="Low complexity" evidence="4">
    <location>
        <begin position="846"/>
        <end position="859"/>
    </location>
</feature>
<comment type="similarity">
    <text evidence="1">Belongs to the protein-tyrosine phosphatase family. Non-receptor class myotubularin subfamily.</text>
</comment>
<feature type="compositionally biased region" description="Polar residues" evidence="4">
    <location>
        <begin position="1080"/>
        <end position="1096"/>
    </location>
</feature>
<dbReference type="GO" id="GO:0004438">
    <property type="term" value="F:phosphatidylinositol-3-phosphate phosphatase activity"/>
    <property type="evidence" value="ECO:0007669"/>
    <property type="project" value="TreeGrafter"/>
</dbReference>
<feature type="compositionally biased region" description="Basic and acidic residues" evidence="4">
    <location>
        <begin position="1106"/>
        <end position="1117"/>
    </location>
</feature>
<dbReference type="GO" id="GO:0005737">
    <property type="term" value="C:cytoplasm"/>
    <property type="evidence" value="ECO:0007669"/>
    <property type="project" value="TreeGrafter"/>
</dbReference>
<feature type="compositionally biased region" description="Basic and acidic residues" evidence="4">
    <location>
        <begin position="75"/>
        <end position="87"/>
    </location>
</feature>
<dbReference type="InterPro" id="IPR030564">
    <property type="entry name" value="Myotubularin"/>
</dbReference>
<feature type="compositionally biased region" description="Basic and acidic residues" evidence="4">
    <location>
        <begin position="23"/>
        <end position="33"/>
    </location>
</feature>
<dbReference type="Gene3D" id="2.30.29.30">
    <property type="entry name" value="Pleckstrin-homology domain (PH domain)/Phosphotyrosine-binding domain (PTB)"/>
    <property type="match status" value="1"/>
</dbReference>
<feature type="active site" description="Phosphocysteine intermediate" evidence="2">
    <location>
        <position position="475"/>
    </location>
</feature>
<name>A0A6A7G540_9CRUS</name>
<feature type="region of interest" description="Disordered" evidence="4">
    <location>
        <begin position="925"/>
        <end position="1117"/>
    </location>
</feature>
<dbReference type="GO" id="GO:0046856">
    <property type="term" value="P:phosphatidylinositol dephosphorylation"/>
    <property type="evidence" value="ECO:0007669"/>
    <property type="project" value="TreeGrafter"/>
</dbReference>
<dbReference type="GO" id="GO:0016020">
    <property type="term" value="C:membrane"/>
    <property type="evidence" value="ECO:0007669"/>
    <property type="project" value="TreeGrafter"/>
</dbReference>
<feature type="compositionally biased region" description="Low complexity" evidence="4">
    <location>
        <begin position="1040"/>
        <end position="1049"/>
    </location>
</feature>
<dbReference type="SUPFAM" id="SSF52799">
    <property type="entry name" value="(Phosphotyrosine protein) phosphatases II"/>
    <property type="match status" value="1"/>
</dbReference>
<accession>A0A6A7G540</accession>
<reference evidence="6" key="1">
    <citation type="submission" date="2017-11" db="EMBL/GenBank/DDBJ databases">
        <title>The sensing device of the deep-sea amphipod.</title>
        <authorList>
            <person name="Kobayashi H."/>
            <person name="Nagahama T."/>
            <person name="Arai W."/>
            <person name="Sasagawa Y."/>
            <person name="Umeda M."/>
            <person name="Hayashi T."/>
            <person name="Nikaido I."/>
            <person name="Watanabe H."/>
            <person name="Oguri K."/>
            <person name="Kitazato H."/>
            <person name="Fujioka K."/>
            <person name="Kido Y."/>
            <person name="Takami H."/>
        </authorList>
    </citation>
    <scope>NUCLEOTIDE SEQUENCE</scope>
    <source>
        <tissue evidence="6">Whole body</tissue>
    </source>
</reference>
<organism evidence="6">
    <name type="scientific">Hirondellea gigas</name>
    <dbReference type="NCBI Taxonomy" id="1518452"/>
    <lineage>
        <taxon>Eukaryota</taxon>
        <taxon>Metazoa</taxon>
        <taxon>Ecdysozoa</taxon>
        <taxon>Arthropoda</taxon>
        <taxon>Crustacea</taxon>
        <taxon>Multicrustacea</taxon>
        <taxon>Malacostraca</taxon>
        <taxon>Eumalacostraca</taxon>
        <taxon>Peracarida</taxon>
        <taxon>Amphipoda</taxon>
        <taxon>Amphilochidea</taxon>
        <taxon>Lysianassida</taxon>
        <taxon>Lysianassidira</taxon>
        <taxon>Lysianassoidea</taxon>
        <taxon>Lysianassidae</taxon>
        <taxon>Hirondellea</taxon>
    </lineage>
</organism>
<protein>
    <submittedName>
        <fullName evidence="6">Myotubularin-related protein 2</fullName>
    </submittedName>
</protein>
<feature type="compositionally biased region" description="Basic and acidic residues" evidence="4">
    <location>
        <begin position="968"/>
        <end position="979"/>
    </location>
</feature>
<dbReference type="PANTHER" id="PTHR10807:SF128">
    <property type="entry name" value="PHOSPHATIDYLINOSITOL-3,5-BISPHOSPHATE 3-PHOSPHATASE"/>
    <property type="match status" value="1"/>
</dbReference>
<feature type="compositionally biased region" description="Low complexity" evidence="4">
    <location>
        <begin position="34"/>
        <end position="48"/>
    </location>
</feature>
<dbReference type="InterPro" id="IPR010569">
    <property type="entry name" value="Myotubularin-like_Pase_dom"/>
</dbReference>
<feature type="binding site" evidence="3">
    <location>
        <begin position="412"/>
        <end position="413"/>
    </location>
    <ligand>
        <name>substrate</name>
    </ligand>
</feature>
<feature type="region of interest" description="Disordered" evidence="4">
    <location>
        <begin position="1"/>
        <end position="107"/>
    </location>
</feature>
<evidence type="ECO:0000256" key="2">
    <source>
        <dbReference type="PIRSR" id="PIRSR630564-1"/>
    </source>
</evidence>
<evidence type="ECO:0000259" key="5">
    <source>
        <dbReference type="PROSITE" id="PS51339"/>
    </source>
</evidence>
<feature type="compositionally biased region" description="Low complexity" evidence="4">
    <location>
        <begin position="941"/>
        <end position="958"/>
    </location>
</feature>
<feature type="compositionally biased region" description="Basic residues" evidence="4">
    <location>
        <begin position="58"/>
        <end position="74"/>
    </location>
</feature>
<dbReference type="AlphaFoldDB" id="A0A6A7G540"/>
<dbReference type="PANTHER" id="PTHR10807">
    <property type="entry name" value="MYOTUBULARIN-RELATED"/>
    <property type="match status" value="1"/>
</dbReference>
<feature type="compositionally biased region" description="Low complexity" evidence="4">
    <location>
        <begin position="88"/>
        <end position="105"/>
    </location>
</feature>
<evidence type="ECO:0000256" key="4">
    <source>
        <dbReference type="SAM" id="MobiDB-lite"/>
    </source>
</evidence>
<feature type="compositionally biased region" description="Polar residues" evidence="4">
    <location>
        <begin position="889"/>
        <end position="899"/>
    </location>
</feature>
<dbReference type="EMBL" id="IACT01006185">
    <property type="protein sequence ID" value="LAC25322.1"/>
    <property type="molecule type" value="mRNA"/>
</dbReference>
<evidence type="ECO:0000256" key="1">
    <source>
        <dbReference type="ARBA" id="ARBA00007471"/>
    </source>
</evidence>
<dbReference type="PROSITE" id="PS51339">
    <property type="entry name" value="PPASE_MYOTUBULARIN"/>
    <property type="match status" value="1"/>
</dbReference>
<evidence type="ECO:0000256" key="3">
    <source>
        <dbReference type="PIRSR" id="PIRSR630564-2"/>
    </source>
</evidence>
<dbReference type="InterPro" id="IPR029021">
    <property type="entry name" value="Prot-tyrosine_phosphatase-like"/>
</dbReference>
<feature type="binding site" evidence="3">
    <location>
        <begin position="475"/>
        <end position="481"/>
    </location>
    <ligand>
        <name>substrate</name>
    </ligand>
</feature>
<dbReference type="Pfam" id="PF06602">
    <property type="entry name" value="Myotub-related"/>
    <property type="match status" value="1"/>
</dbReference>
<evidence type="ECO:0000313" key="6">
    <source>
        <dbReference type="EMBL" id="LAC25322.1"/>
    </source>
</evidence>
<dbReference type="SUPFAM" id="SSF50729">
    <property type="entry name" value="PH domain-like"/>
    <property type="match status" value="1"/>
</dbReference>
<feature type="region of interest" description="Disordered" evidence="4">
    <location>
        <begin position="825"/>
        <end position="910"/>
    </location>
</feature>
<sequence length="1117" mass="123001">MDPLSSASVFRAPVTKKAPIKRILRELLTHEETTTSAAANARSSKSTTPKADAEASKRKSKHSHRRRPKHKRSSVRNDDKNSYRESPRSSISSASSSSSTVSSKSDLNDSDVKSIVETICEENVRRGNLIGEKLVMRLEVRYLHPTLNSDIPGVLVMTNYQLFFEPQKGHRIPSGFNAYNTHCPLSTVERIVQVGQEKNDRSVYALDIYTRQLRLFRFLFGRGSDQRNRAYNVLMQYVFPQQSKLLFAYSHLEDRVFPSEFDGWKMYDATNEFVRMGIPSKTYRLSLVNVQYGLCQTYPRLLAVPTNVPDTDLFKVSGFRKRGRIPVLTWKHPVSEASIWRCSQPKVGLSMRCHEDEVLLKAINNSNPDNDTLYVMDARPKINAHLNRIGGAGYELVQHYGQCRIRFLNIENIHIMRDSIQKLGKVLSRVKADDTDWVTQVEGTNYLKHIRGLLQATFTMISIIDRHKASIVSHCSDGWDRTTQLCALTELCLDPYYRSRDGFIVLIEKEWLSYGHQFQLRTGHGDKNYTALQRSPIFHQFIESVWNLTEQFPTSFEFTSAMLVTILDHLYSCRFGTFLFNSERERRQEKLATQTMSLWTYIRCCPSKENFLNPFYDPKSAGPVLYPTFSPKKVWIWQDYWLRWSNHEVLHGGIGQGSIPPFGATSSTLCSKDSALHAVVRRHALKVRELQAILLRMEKERHQNKARSPRLKSSDPSVSDNVSSALIDGVHVPGVSTKSKTKLLSIPNTVSPSVTPQLKGRALVDHSLSSVVLSNGHQPIINSPRTSVPSVGLDSPSLGGFESVGDGGVDATPLLAITDLPNGLSSTSSAADCETPDSSEETPAKVDVSSPGPSVGPSDMIASGEIVLPSSDSLLPTRDRSSPEMTAPSPGTSNISSPLATKPTDLPASDAINNLHHLSLASPLASTAQSSAELVDHPPQALSSNPPAIISPSSNPPLAGGCSPAPRSADEPVENKEQSDVVDPSDVESCSRPAMLGVDAPTAPAEDGSSDHQIRSSDANAADDTESLSTPSPHEPPSTSPTTLSDSEPVVITEQPSKANSAPKPDQSPNSLRPDELSSLDGSPNIRGQSLPTGLQSDTESSSRSSPREDHVLTSDE</sequence>
<feature type="domain" description="Myotubularin phosphatase" evidence="5">
    <location>
        <begin position="263"/>
        <end position="641"/>
    </location>
</feature>
<proteinExistence type="evidence at transcript level"/>
<dbReference type="InterPro" id="IPR011993">
    <property type="entry name" value="PH-like_dom_sf"/>
</dbReference>